<sequence length="1628" mass="174615">MAEHTSEILLLPETSGKEVKEKVVEREGGVEDGTETRSAEDVSSSTLFVAGSDPQGQKGASSSSTTTADAQQNGVPSRPSLVPLGSGHAQSSSSPPVAPQPKRFSAVNINKKFLEKNIASGSSNSTSSSSTGLKSGNPSARPAQPTSSHSRLVTTKLTASPGVSSVPAGWSRPSSVAPSPAPGTNSPGSSSPLPTATPSAQPSTTTAPPLAHVGKVIQPQPRAAIAQLVSSKENGSGKPVWGNVKPGVSLPTRQEIITNDFPTAAEVANANRKLNKPEDPKAPSKVPSNQLRSEEVDTFRGVHLDPNAHHWGEEQEDDDDNFLDGVIEFGDGRQYKVDNLDIPIDGKDLPVAPVSRDERFADDFDRSWPKSREPPPPPLPKDLSTSSTHSTSPKSHSAHSPQDSSRVLFNERSNRLEPYNQSSYRPLQGSTNSKRMNSHEANGDPSKGPRDISANVQVLQKPSNNEQGRSRRFSNTSNGYAPPMSNGVHAGHRRDGAPPSPRMIRDLPPHSVDAGFADQKSRRTSMGPPPLPPHAGHRDGRQPPPHLSPNAAPRRLSFRDSHPLPSDPPLSASLSSPGRIPPHSPAASHASFSTLSPTISVHAQLPGAGVDIEEARKDVMHTAAERAKARRQQEEADREAQKERARRKAAEIEEKMKAIQAAEAEKTRQKAEEEASRTAQELEAIAMIEEAVKGVNLQQDPPQPTVSSAIPPVQLPIRRPSISARQVHAPVAPTPASRAESWRGRQVPQSPSTIKRAELREPASIPSSTFASLAPSAVEQVASIADATNDELEIVDFTEMGKFVGVVAGTEKDEDIAKEAPPLVNLARPARPSASDFFEETAAERDSALSLAKKADYGAWRKKVEVSDTVNAPSESKKVLEPAVTTFSEGSTPPKEDITHFTPPETPLTKDSPRQDHSPGQILQASTSFTSQRTPIRSQFKEAPMSALDDTMSRIKGALSGMQIHETMPKVVLPHAPNIAEGQHHFISLKAPRERWLPQALRAQAFDEYKLPRESFLVTIEDLSLSPPPIAPSVKLPSVSRRLEPVPKPQLIAFHRFAHDRGLTILSLPGLSLKSLLVNDVLFRGPPASIKGRSKYFVLLPGYRNPKTRAALPSPKINGAFGRPTAADGVSSWRKPVKPDPIEESPFEVELNTLSRSPPPENTPPQAAVISVPRSSETSPSKSDGSAAIRRRSQPKMPEGSSVAFRRDSKIDVVMGSPKVLVNFIVGSELEESARPTIPGMSEPGVITASRVIHSPLVPKPELNQDTSKTPTNGSVFLAEELYVSSPTTRKEGDTSVDHGLATSHAPATWTRSPLGVSSKDTPSRAPNPEHLKAVWSQSSSKADINTINSLEAIADDLTTLPFVLAEGKAAEAATPPPTSAPSRMSIRDVTKAFQQVPTSSSTQGQSSSREKVPISPPTTNAPVARPTATPSYTYSPLPQNNARPAYGPYPSPMMTHSPGPVMYGHPMAASPVPSRMPVNGQQPMYNSMWMAGPTPQAPGNVLRPVGPPYHPQMMAYPTPGYVPQPLQPHPGMMPPPTPPTQQASRGRGMPVMSPVMSPAHAHHYGATPVLMHTPQNHGYMPMPASRGQLRPENGHMHPQHRPPQHPHATPTHPGYTPGPASPYARPW</sequence>
<feature type="region of interest" description="Disordered" evidence="1">
    <location>
        <begin position="1394"/>
        <end position="1440"/>
    </location>
</feature>
<feature type="compositionally biased region" description="Basic and acidic residues" evidence="1">
    <location>
        <begin position="355"/>
        <end position="373"/>
    </location>
</feature>
<feature type="compositionally biased region" description="Polar residues" evidence="1">
    <location>
        <begin position="921"/>
        <end position="937"/>
    </location>
</feature>
<feature type="region of interest" description="Disordered" evidence="1">
    <location>
        <begin position="722"/>
        <end position="761"/>
    </location>
</feature>
<feature type="compositionally biased region" description="Polar residues" evidence="1">
    <location>
        <begin position="419"/>
        <end position="435"/>
    </location>
</feature>
<feature type="region of interest" description="Disordered" evidence="1">
    <location>
        <begin position="870"/>
        <end position="942"/>
    </location>
</feature>
<feature type="region of interest" description="Disordered" evidence="1">
    <location>
        <begin position="1287"/>
        <end position="1341"/>
    </location>
</feature>
<dbReference type="EMBL" id="MU157824">
    <property type="protein sequence ID" value="KAF9535525.1"/>
    <property type="molecule type" value="Genomic_DNA"/>
</dbReference>
<feature type="compositionally biased region" description="Low complexity" evidence="1">
    <location>
        <begin position="381"/>
        <end position="400"/>
    </location>
</feature>
<evidence type="ECO:0000313" key="3">
    <source>
        <dbReference type="Proteomes" id="UP000807306"/>
    </source>
</evidence>
<feature type="compositionally biased region" description="Basic and acidic residues" evidence="1">
    <location>
        <begin position="613"/>
        <end position="651"/>
    </location>
</feature>
<feature type="compositionally biased region" description="Polar residues" evidence="1">
    <location>
        <begin position="1429"/>
        <end position="1440"/>
    </location>
</feature>
<feature type="compositionally biased region" description="Basic and acidic residues" evidence="1">
    <location>
        <begin position="437"/>
        <end position="450"/>
    </location>
</feature>
<feature type="compositionally biased region" description="Polar residues" evidence="1">
    <location>
        <begin position="454"/>
        <end position="479"/>
    </location>
</feature>
<name>A0A9P6EV22_9AGAR</name>
<evidence type="ECO:0000256" key="1">
    <source>
        <dbReference type="SAM" id="MobiDB-lite"/>
    </source>
</evidence>
<reference evidence="2" key="1">
    <citation type="submission" date="2020-11" db="EMBL/GenBank/DDBJ databases">
        <authorList>
            <consortium name="DOE Joint Genome Institute"/>
            <person name="Ahrendt S."/>
            <person name="Riley R."/>
            <person name="Andreopoulos W."/>
            <person name="Labutti K."/>
            <person name="Pangilinan J."/>
            <person name="Ruiz-Duenas F.J."/>
            <person name="Barrasa J.M."/>
            <person name="Sanchez-Garcia M."/>
            <person name="Camarero S."/>
            <person name="Miyauchi S."/>
            <person name="Serrano A."/>
            <person name="Linde D."/>
            <person name="Babiker R."/>
            <person name="Drula E."/>
            <person name="Ayuso-Fernandez I."/>
            <person name="Pacheco R."/>
            <person name="Padilla G."/>
            <person name="Ferreira P."/>
            <person name="Barriuso J."/>
            <person name="Kellner H."/>
            <person name="Castanera R."/>
            <person name="Alfaro M."/>
            <person name="Ramirez L."/>
            <person name="Pisabarro A.G."/>
            <person name="Kuo A."/>
            <person name="Tritt A."/>
            <person name="Lipzen A."/>
            <person name="He G."/>
            <person name="Yan M."/>
            <person name="Ng V."/>
            <person name="Cullen D."/>
            <person name="Martin F."/>
            <person name="Rosso M.-N."/>
            <person name="Henrissat B."/>
            <person name="Hibbett D."/>
            <person name="Martinez A.T."/>
            <person name="Grigoriev I.V."/>
        </authorList>
    </citation>
    <scope>NUCLEOTIDE SEQUENCE</scope>
    <source>
        <strain evidence="2">CBS 506.95</strain>
    </source>
</reference>
<feature type="region of interest" description="Disordered" evidence="1">
    <location>
        <begin position="270"/>
        <end position="591"/>
    </location>
</feature>
<feature type="compositionally biased region" description="Polar residues" evidence="1">
    <location>
        <begin position="1173"/>
        <end position="1184"/>
    </location>
</feature>
<feature type="compositionally biased region" description="Low complexity" evidence="1">
    <location>
        <begin position="1399"/>
        <end position="1408"/>
    </location>
</feature>
<feature type="compositionally biased region" description="Basic and acidic residues" evidence="1">
    <location>
        <begin position="330"/>
        <end position="348"/>
    </location>
</feature>
<feature type="compositionally biased region" description="Basic and acidic residues" evidence="1">
    <location>
        <begin position="15"/>
        <end position="40"/>
    </location>
</feature>
<organism evidence="2 3">
    <name type="scientific">Crepidotus variabilis</name>
    <dbReference type="NCBI Taxonomy" id="179855"/>
    <lineage>
        <taxon>Eukaryota</taxon>
        <taxon>Fungi</taxon>
        <taxon>Dikarya</taxon>
        <taxon>Basidiomycota</taxon>
        <taxon>Agaricomycotina</taxon>
        <taxon>Agaricomycetes</taxon>
        <taxon>Agaricomycetidae</taxon>
        <taxon>Agaricales</taxon>
        <taxon>Agaricineae</taxon>
        <taxon>Crepidotaceae</taxon>
        <taxon>Crepidotus</taxon>
    </lineage>
</organism>
<proteinExistence type="predicted"/>
<comment type="caution">
    <text evidence="2">The sequence shown here is derived from an EMBL/GenBank/DDBJ whole genome shotgun (WGS) entry which is preliminary data.</text>
</comment>
<feature type="compositionally biased region" description="Low complexity" evidence="1">
    <location>
        <begin position="186"/>
        <end position="211"/>
    </location>
</feature>
<feature type="region of interest" description="Disordered" evidence="1">
    <location>
        <begin position="612"/>
        <end position="651"/>
    </location>
</feature>
<gene>
    <name evidence="2" type="ORF">CPB83DRAFT_841918</name>
</gene>
<dbReference type="Proteomes" id="UP000807306">
    <property type="component" value="Unassembled WGS sequence"/>
</dbReference>
<keyword evidence="3" id="KW-1185">Reference proteome</keyword>
<feature type="region of interest" description="Disordered" evidence="1">
    <location>
        <begin position="1"/>
        <end position="248"/>
    </location>
</feature>
<dbReference type="CDD" id="cd06503">
    <property type="entry name" value="ATP-synt_Fo_b"/>
    <property type="match status" value="1"/>
</dbReference>
<feature type="compositionally biased region" description="Low complexity" evidence="1">
    <location>
        <begin position="120"/>
        <end position="139"/>
    </location>
</feature>
<accession>A0A9P6EV22</accession>
<feature type="region of interest" description="Disordered" evidence="1">
    <location>
        <begin position="1110"/>
        <end position="1203"/>
    </location>
</feature>
<feature type="compositionally biased region" description="Polar residues" evidence="1">
    <location>
        <begin position="144"/>
        <end position="163"/>
    </location>
</feature>
<evidence type="ECO:0000313" key="2">
    <source>
        <dbReference type="EMBL" id="KAF9535525.1"/>
    </source>
</evidence>
<feature type="region of interest" description="Disordered" evidence="1">
    <location>
        <begin position="1587"/>
        <end position="1628"/>
    </location>
</feature>
<feature type="compositionally biased region" description="Basic and acidic residues" evidence="1">
    <location>
        <begin position="292"/>
        <end position="313"/>
    </location>
</feature>
<protein>
    <submittedName>
        <fullName evidence="2">Uncharacterized protein</fullName>
    </submittedName>
</protein>
<dbReference type="OrthoDB" id="2504896at2759"/>